<keyword evidence="2" id="KW-0813">Transport</keyword>
<dbReference type="VEuPathDB" id="FungiDB:AWRI3580_g459"/>
<feature type="transmembrane region" description="Helical" evidence="7">
    <location>
        <begin position="508"/>
        <end position="530"/>
    </location>
</feature>
<feature type="transmembrane region" description="Helical" evidence="7">
    <location>
        <begin position="787"/>
        <end position="806"/>
    </location>
</feature>
<evidence type="ECO:0000313" key="9">
    <source>
        <dbReference type="EMBL" id="OEJ92727.1"/>
    </source>
</evidence>
<feature type="transmembrane region" description="Helical" evidence="7">
    <location>
        <begin position="955"/>
        <end position="976"/>
    </location>
</feature>
<evidence type="ECO:0000256" key="2">
    <source>
        <dbReference type="ARBA" id="ARBA00022448"/>
    </source>
</evidence>
<keyword evidence="5 7" id="KW-0472">Membrane</keyword>
<name>A0A1E5S0H9_HANUV</name>
<evidence type="ECO:0000259" key="8">
    <source>
        <dbReference type="PROSITE" id="PS51382"/>
    </source>
</evidence>
<reference evidence="10" key="1">
    <citation type="journal article" date="2016" name="Genome Announc.">
        <title>Genome sequences of three species of Hanseniaspora isolated from spontaneous wine fermentations.</title>
        <authorList>
            <person name="Sternes P.R."/>
            <person name="Lee D."/>
            <person name="Kutyna D.R."/>
            <person name="Borneman A.R."/>
        </authorList>
    </citation>
    <scope>NUCLEOTIDE SEQUENCE [LARGE SCALE GENOMIC DNA]</scope>
    <source>
        <strain evidence="10">AWRI3580</strain>
    </source>
</reference>
<dbReference type="GO" id="GO:0006817">
    <property type="term" value="P:phosphate ion transport"/>
    <property type="evidence" value="ECO:0007669"/>
    <property type="project" value="TreeGrafter"/>
</dbReference>
<dbReference type="CDD" id="cd01115">
    <property type="entry name" value="SLC13_permease"/>
    <property type="match status" value="1"/>
</dbReference>
<dbReference type="Proteomes" id="UP000095358">
    <property type="component" value="Unassembled WGS sequence"/>
</dbReference>
<dbReference type="InterPro" id="IPR004680">
    <property type="entry name" value="Cit_transptr-like_dom"/>
</dbReference>
<sequence>MKFSESLKYNSVPEWKQYYINYNGLKKLIYALQKKKLNPGENDEEIEDILEDMDLELELGVNDIIAENSSNLDTRLSPNSQDEPLENEKAESSKKFRLKSFKDKLVHSNKGVSSSNNIDDNSIDQNIELSDMKKGLEEEHVIAVNDSPEIPKQTKNSKNLLSVFSKKYKNNNGDLEAMNDTIEELTPENSSVLNKDLEQIQDEFIERLTKELNKIDQFFSSKEIEFTSRFNALMSDIEKIRKQRGNSRPTSRSNSFAAKSTRTLSNQTQIRTYSTSSANPGATTAFAMNGIIEENPFSDEDDEDDYEYNSFNNDADSANGSNEFSALLNSDDFNIKSQKRAILKKALINVYVDISQLRSFSELNKIGFTKIVKKFDKVLDLNIKEGYIHNDRLFQDSNIYNPGTISGIDDRLNIIVDCFAKITENTNYEDAKQDLRSYLRDYIVWERSTVWKDMLGLDYSTKYNINNKQNKYIKSDELDKLQKSEDNLLLEMKTLTLFNKYDIRVPKFVLTLQALKITLIVALFIILLCIKTFNDHVQKRCMAMLALVALFWATEAIPLYVTALLVPLLSVVLLVYKTEDGSVMPASQAASKVLAAMWSGTIMVLFAGFTLSAALTKYNVAKVLASYLLSAAGQKPRNVLLMIMGVVFFLSMWISNVASPVLTYSLCQPILRTLNADAPFAKALVLGVAFAADFGGMASPISSPQNVFSMTYLKPYGVGWGQFFAVALPCGIICLLLVWGEMCLTFDINKHKIQKFRPIKTKFTIKQWFVCAVTIITILLWCLLTKIPGFGSAGIIAVIPIVLFFGSGMLNAHDLAEFPWAIILLAMGGIALGSAVQSSGLLSTIGTALQKRVENFGQLSILAIFGIIMLVFGTFVSHTVAAIIIVPLVQEVGSKLSSNKAAPILIFGCCLLASCGMALPSSGFPNITAFGKLDDRGKNYLTVNHFLTRGIPSTFLGYIVIITIGFGIMNSIFTNVKHISQISS</sequence>
<keyword evidence="4 7" id="KW-1133">Transmembrane helix</keyword>
<comment type="caution">
    <text evidence="9">The sequence shown here is derived from an EMBL/GenBank/DDBJ whole genome shotgun (WGS) entry which is preliminary data.</text>
</comment>
<feature type="transmembrane region" description="Helical" evidence="7">
    <location>
        <begin position="856"/>
        <end position="889"/>
    </location>
</feature>
<accession>A0A1E5S0H9</accession>
<proteinExistence type="predicted"/>
<dbReference type="OrthoDB" id="10260443at2759"/>
<feature type="transmembrane region" description="Helical" evidence="7">
    <location>
        <begin position="901"/>
        <end position="919"/>
    </location>
</feature>
<evidence type="ECO:0000256" key="5">
    <source>
        <dbReference type="ARBA" id="ARBA00023136"/>
    </source>
</evidence>
<feature type="transmembrane region" description="Helical" evidence="7">
    <location>
        <begin position="720"/>
        <end position="742"/>
    </location>
</feature>
<feature type="transmembrane region" description="Helical" evidence="7">
    <location>
        <begin position="542"/>
        <end position="575"/>
    </location>
</feature>
<dbReference type="PROSITE" id="PS51382">
    <property type="entry name" value="SPX"/>
    <property type="match status" value="1"/>
</dbReference>
<evidence type="ECO:0000256" key="6">
    <source>
        <dbReference type="SAM" id="MobiDB-lite"/>
    </source>
</evidence>
<feature type="transmembrane region" description="Helical" evidence="7">
    <location>
        <begin position="595"/>
        <end position="618"/>
    </location>
</feature>
<gene>
    <name evidence="9" type="ORF">AWRI3580_g459</name>
</gene>
<feature type="domain" description="SPX" evidence="8">
    <location>
        <begin position="1"/>
        <end position="389"/>
    </location>
</feature>
<feature type="transmembrane region" description="Helical" evidence="7">
    <location>
        <begin position="639"/>
        <end position="658"/>
    </location>
</feature>
<dbReference type="Pfam" id="PF03600">
    <property type="entry name" value="CitMHS"/>
    <property type="match status" value="1"/>
</dbReference>
<dbReference type="STRING" id="29833.A0A1E5S0H9"/>
<dbReference type="InterPro" id="IPR004331">
    <property type="entry name" value="SPX_dom"/>
</dbReference>
<evidence type="ECO:0000313" key="10">
    <source>
        <dbReference type="Proteomes" id="UP000095358"/>
    </source>
</evidence>
<dbReference type="GO" id="GO:0006797">
    <property type="term" value="P:polyphosphate metabolic process"/>
    <property type="evidence" value="ECO:0007669"/>
    <property type="project" value="TreeGrafter"/>
</dbReference>
<evidence type="ECO:0000256" key="1">
    <source>
        <dbReference type="ARBA" id="ARBA00004141"/>
    </source>
</evidence>
<dbReference type="GO" id="GO:0005886">
    <property type="term" value="C:plasma membrane"/>
    <property type="evidence" value="ECO:0007669"/>
    <property type="project" value="TreeGrafter"/>
</dbReference>
<organism evidence="9 10">
    <name type="scientific">Hanseniaspora uvarum</name>
    <name type="common">Yeast</name>
    <name type="synonym">Kloeckera apiculata</name>
    <dbReference type="NCBI Taxonomy" id="29833"/>
    <lineage>
        <taxon>Eukaryota</taxon>
        <taxon>Fungi</taxon>
        <taxon>Dikarya</taxon>
        <taxon>Ascomycota</taxon>
        <taxon>Saccharomycotina</taxon>
        <taxon>Saccharomycetes</taxon>
        <taxon>Saccharomycodales</taxon>
        <taxon>Saccharomycodaceae</taxon>
        <taxon>Hanseniaspora</taxon>
    </lineage>
</organism>
<dbReference type="EMBL" id="LPNN01000001">
    <property type="protein sequence ID" value="OEJ92727.1"/>
    <property type="molecule type" value="Genomic_DNA"/>
</dbReference>
<keyword evidence="3 7" id="KW-0812">Transmembrane</keyword>
<feature type="compositionally biased region" description="Polar residues" evidence="6">
    <location>
        <begin position="246"/>
        <end position="277"/>
    </location>
</feature>
<feature type="region of interest" description="Disordered" evidence="6">
    <location>
        <begin position="240"/>
        <end position="277"/>
    </location>
</feature>
<dbReference type="PANTHER" id="PTHR10283:SF110">
    <property type="entry name" value="INORGANIC PHOSPHATE TRANSPORTER PHO87-RELATED"/>
    <property type="match status" value="1"/>
</dbReference>
<dbReference type="Pfam" id="PF03105">
    <property type="entry name" value="SPX"/>
    <property type="match status" value="1"/>
</dbReference>
<feature type="region of interest" description="Disordered" evidence="6">
    <location>
        <begin position="70"/>
        <end position="93"/>
    </location>
</feature>
<feature type="transmembrane region" description="Helical" evidence="7">
    <location>
        <begin position="818"/>
        <end position="836"/>
    </location>
</feature>
<dbReference type="GO" id="GO:0005315">
    <property type="term" value="F:phosphate transmembrane transporter activity"/>
    <property type="evidence" value="ECO:0007669"/>
    <property type="project" value="TreeGrafter"/>
</dbReference>
<feature type="compositionally biased region" description="Polar residues" evidence="6">
    <location>
        <begin position="70"/>
        <end position="82"/>
    </location>
</feature>
<comment type="subcellular location">
    <subcellularLocation>
        <location evidence="1">Membrane</location>
        <topology evidence="1">Multi-pass membrane protein</topology>
    </subcellularLocation>
</comment>
<dbReference type="AlphaFoldDB" id="A0A1E5S0H9"/>
<evidence type="ECO:0000256" key="3">
    <source>
        <dbReference type="ARBA" id="ARBA00022692"/>
    </source>
</evidence>
<keyword evidence="10" id="KW-1185">Reference proteome</keyword>
<feature type="transmembrane region" description="Helical" evidence="7">
    <location>
        <begin position="763"/>
        <end position="781"/>
    </location>
</feature>
<dbReference type="PANTHER" id="PTHR10283">
    <property type="entry name" value="SOLUTE CARRIER FAMILY 13 MEMBER"/>
    <property type="match status" value="1"/>
</dbReference>
<protein>
    <submittedName>
        <fullName evidence="9">Inorganic phosphate transporter PHO87</fullName>
    </submittedName>
</protein>
<evidence type="ECO:0000256" key="7">
    <source>
        <dbReference type="SAM" id="Phobius"/>
    </source>
</evidence>
<evidence type="ECO:0000256" key="4">
    <source>
        <dbReference type="ARBA" id="ARBA00022989"/>
    </source>
</evidence>